<sequence>MKTLILSSIVTLLSFPALASHDSWYDEAKVIKVTPVYKKTVQHYNHSAHPLTHYSAELKHNNVKVRVKHHGHQERHQHHKQPKHDYRHNELAGFNVTYKYKGNVFHTFTKEHPGHRITVKLNIAPIHHSHRNKVGHYYPK</sequence>
<evidence type="ECO:0000313" key="3">
    <source>
        <dbReference type="Proteomes" id="UP000194841"/>
    </source>
</evidence>
<dbReference type="OrthoDB" id="8909257at2"/>
<protein>
    <submittedName>
        <fullName evidence="2">Uncharacterized protein</fullName>
    </submittedName>
</protein>
<dbReference type="EMBL" id="MWPV01000001">
    <property type="protein sequence ID" value="OUL59664.1"/>
    <property type="molecule type" value="Genomic_DNA"/>
</dbReference>
<proteinExistence type="predicted"/>
<name>A0A244CVS8_PSEDV</name>
<accession>A0A244CVS8</accession>
<evidence type="ECO:0000313" key="2">
    <source>
        <dbReference type="EMBL" id="OUL59664.1"/>
    </source>
</evidence>
<feature type="signal peptide" evidence="1">
    <location>
        <begin position="1"/>
        <end position="19"/>
    </location>
</feature>
<dbReference type="AlphaFoldDB" id="A0A244CVS8"/>
<dbReference type="RefSeq" id="WP_086743054.1">
    <property type="nucleotide sequence ID" value="NZ_MWPV01000001.1"/>
</dbReference>
<reference evidence="2 3" key="1">
    <citation type="submission" date="2017-02" db="EMBL/GenBank/DDBJ databases">
        <title>Pseudoalteromonas ulvae TC14 Genome.</title>
        <authorList>
            <person name="Molmeret M."/>
        </authorList>
    </citation>
    <scope>NUCLEOTIDE SEQUENCE [LARGE SCALE GENOMIC DNA]</scope>
    <source>
        <strain evidence="2">TC14</strain>
    </source>
</reference>
<keyword evidence="3" id="KW-1185">Reference proteome</keyword>
<evidence type="ECO:0000256" key="1">
    <source>
        <dbReference type="SAM" id="SignalP"/>
    </source>
</evidence>
<keyword evidence="1" id="KW-0732">Signal</keyword>
<dbReference type="Proteomes" id="UP000194841">
    <property type="component" value="Unassembled WGS sequence"/>
</dbReference>
<organism evidence="2 3">
    <name type="scientific">Pseudoalteromonas ulvae</name>
    <dbReference type="NCBI Taxonomy" id="107327"/>
    <lineage>
        <taxon>Bacteria</taxon>
        <taxon>Pseudomonadati</taxon>
        <taxon>Pseudomonadota</taxon>
        <taxon>Gammaproteobacteria</taxon>
        <taxon>Alteromonadales</taxon>
        <taxon>Pseudoalteromonadaceae</taxon>
        <taxon>Pseudoalteromonas</taxon>
    </lineage>
</organism>
<comment type="caution">
    <text evidence="2">The sequence shown here is derived from an EMBL/GenBank/DDBJ whole genome shotgun (WGS) entry which is preliminary data.</text>
</comment>
<gene>
    <name evidence="2" type="ORF">B1199_05385</name>
</gene>
<feature type="chain" id="PRO_5011273197" evidence="1">
    <location>
        <begin position="20"/>
        <end position="140"/>
    </location>
</feature>